<keyword evidence="2" id="KW-1185">Reference proteome</keyword>
<dbReference type="Proteomes" id="UP001172680">
    <property type="component" value="Unassembled WGS sequence"/>
</dbReference>
<evidence type="ECO:0000313" key="1">
    <source>
        <dbReference type="EMBL" id="KAJ9644143.1"/>
    </source>
</evidence>
<name>A0ACC2Z8N5_9PEZI</name>
<evidence type="ECO:0000313" key="2">
    <source>
        <dbReference type="Proteomes" id="UP001172680"/>
    </source>
</evidence>
<dbReference type="EMBL" id="JAPDRP010000010">
    <property type="protein sequence ID" value="KAJ9644143.1"/>
    <property type="molecule type" value="Genomic_DNA"/>
</dbReference>
<sequence>MQRIKKDISDGVFHDAFLPTVINDGKLLGFPSEGEAAYLSLQLVIRAADTSRMSTWSFLEAMMMYPEVQVKARREIEAYMGDRSPVFADLEQVPCVRCLMKKVWRWRPPVALDHPHTTTRELVYDGYRIPKGSRLHINAWAIGHDPQRHQDPDRFWPERYADDHTTTMQSINSSGSRQHDHFAFGSGRHICPCYHVAERSLAVAIMRILWAFDIAPAPGTKLPLDPRDYPPDMPGNPGTNLPVTLKVRSEEKKRIINAAYEAEQKTHIPMPRISGFALGSTTLLLFQLGLTAEDVTLPSGRIPGHGPSQSIIDVLGTESEPKQHLKQHFCLAVKDREDVAKWEEALKERGVQIMGTMDWEKGGRSVYFADPDGHVGEIGRIDFNSGEVNSDQNGEAETSETRDIRQATGTRRGVSNAPVTPLTQAAERHRNDVDQAADVKHPLEGALGRDIRLAGEAGLLNDFETSIGTPGHARDKTREGTRSLLECIYYRNHVLNDSDLDKLLNHLEDGTQAAKDARRIYVNASTSIQRKILTLQVLPEAQRMVQRHKSEGEDLIAVTDQRLKEVITDLWAINPEQATKRMWQPLCGTIDFAAMFHPPAGTSQDRLDLMQQ</sequence>
<reference evidence="1" key="1">
    <citation type="submission" date="2022-10" db="EMBL/GenBank/DDBJ databases">
        <title>Culturing micro-colonial fungi from biological soil crusts in the Mojave desert and describing Neophaeococcomyces mojavensis, and introducing the new genera and species Taxawa tesnikishii.</title>
        <authorList>
            <person name="Kurbessoian T."/>
            <person name="Stajich J.E."/>
        </authorList>
    </citation>
    <scope>NUCLEOTIDE SEQUENCE</scope>
    <source>
        <strain evidence="1">JES_115</strain>
    </source>
</reference>
<organism evidence="1 2">
    <name type="scientific">Coniosporium tulheliwenetii</name>
    <dbReference type="NCBI Taxonomy" id="3383036"/>
    <lineage>
        <taxon>Eukaryota</taxon>
        <taxon>Fungi</taxon>
        <taxon>Dikarya</taxon>
        <taxon>Ascomycota</taxon>
        <taxon>Pezizomycotina</taxon>
        <taxon>Dothideomycetes</taxon>
        <taxon>Dothideomycetes incertae sedis</taxon>
        <taxon>Coniosporium</taxon>
    </lineage>
</organism>
<gene>
    <name evidence="1" type="ORF">H2199_004011</name>
</gene>
<protein>
    <submittedName>
        <fullName evidence="1">Uncharacterized protein</fullName>
    </submittedName>
</protein>
<comment type="caution">
    <text evidence="1">The sequence shown here is derived from an EMBL/GenBank/DDBJ whole genome shotgun (WGS) entry which is preliminary data.</text>
</comment>
<accession>A0ACC2Z8N5</accession>
<proteinExistence type="predicted"/>